<dbReference type="RefSeq" id="WP_284375138.1">
    <property type="nucleotide sequence ID" value="NZ_BSNN01000001.1"/>
</dbReference>
<comment type="caution">
    <text evidence="2">The sequence shown here is derived from an EMBL/GenBank/DDBJ whole genome shotgun (WGS) entry which is preliminary data.</text>
</comment>
<dbReference type="EMBL" id="BSNN01000001">
    <property type="protein sequence ID" value="GLQ33841.1"/>
    <property type="molecule type" value="Genomic_DNA"/>
</dbReference>
<evidence type="ECO:0000313" key="2">
    <source>
        <dbReference type="EMBL" id="GLQ33841.1"/>
    </source>
</evidence>
<sequence length="451" mass="52067">MTKKPHSLSVTSAKDAYQIMRKNDLKRYPHPDRDGSRLYPQAQPVPKASFQFDETSSIFALGSCFARNIENTLSELGMDVLSRNFDFGPIGAHMTHQGNLFNKYSIHSILNELTWALEPETHPGEALIYRGEDGAYFDLQLGMGRLEYSLDEIRAFRAHYTASIAQIIHADVIILTLGYVETWYDKELGHYLNIAPPAQLIKRYPDRFSFHVQSYDQTLEALQDIYALLLRHRVKPLRILTTVSPVPLLNTFRDMDVLSANSYSKSVQRAALEQFTQTSAGVDYFPSYETVTMSDPNLAWARDDYRHVSPYLVVHIMRSVIDSYFPQTTPETTAALHLAEVTAKAQLLNNREDWDGLWAWLQQHSDLIDQRVDLLVMLANCFRNQDAYQETFDTLIQAWEMAPERYAILERLIWLTRPLDLPDQARAFLALHKDLFGDRHEKFREKITWIS</sequence>
<dbReference type="Pfam" id="PF08885">
    <property type="entry name" value="GSCFA"/>
    <property type="match status" value="1"/>
</dbReference>
<feature type="domain" description="GSCFA" evidence="1">
    <location>
        <begin position="58"/>
        <end position="318"/>
    </location>
</feature>
<gene>
    <name evidence="2" type="ORF">GCM10007939_01240</name>
</gene>
<evidence type="ECO:0000259" key="1">
    <source>
        <dbReference type="Pfam" id="PF08885"/>
    </source>
</evidence>
<reference evidence="3" key="1">
    <citation type="journal article" date="2019" name="Int. J. Syst. Evol. Microbiol.">
        <title>The Global Catalogue of Microorganisms (GCM) 10K type strain sequencing project: providing services to taxonomists for standard genome sequencing and annotation.</title>
        <authorList>
            <consortium name="The Broad Institute Genomics Platform"/>
            <consortium name="The Broad Institute Genome Sequencing Center for Infectious Disease"/>
            <person name="Wu L."/>
            <person name="Ma J."/>
        </authorList>
    </citation>
    <scope>NUCLEOTIDE SEQUENCE [LARGE SCALE GENOMIC DNA]</scope>
    <source>
        <strain evidence="3">NBRC 110140</strain>
    </source>
</reference>
<evidence type="ECO:0000313" key="3">
    <source>
        <dbReference type="Proteomes" id="UP001156694"/>
    </source>
</evidence>
<proteinExistence type="predicted"/>
<accession>A0ABQ5VR11</accession>
<dbReference type="InterPro" id="IPR014982">
    <property type="entry name" value="GSCFA"/>
</dbReference>
<keyword evidence="3" id="KW-1185">Reference proteome</keyword>
<dbReference type="Proteomes" id="UP001156694">
    <property type="component" value="Unassembled WGS sequence"/>
</dbReference>
<protein>
    <recommendedName>
        <fullName evidence="1">GSCFA domain-containing protein</fullName>
    </recommendedName>
</protein>
<name>A0ABQ5VR11_9RHOB</name>
<organism evidence="2 3">
    <name type="scientific">Amylibacter marinus</name>
    <dbReference type="NCBI Taxonomy" id="1475483"/>
    <lineage>
        <taxon>Bacteria</taxon>
        <taxon>Pseudomonadati</taxon>
        <taxon>Pseudomonadota</taxon>
        <taxon>Alphaproteobacteria</taxon>
        <taxon>Rhodobacterales</taxon>
        <taxon>Paracoccaceae</taxon>
        <taxon>Amylibacter</taxon>
    </lineage>
</organism>